<name>A0A4D6ME51_VIGUN</name>
<proteinExistence type="predicted"/>
<accession>A0A4D6ME51</accession>
<evidence type="ECO:0000313" key="1">
    <source>
        <dbReference type="EMBL" id="QCD99635.1"/>
    </source>
</evidence>
<protein>
    <submittedName>
        <fullName evidence="1">Uncharacterized protein</fullName>
    </submittedName>
</protein>
<dbReference type="EMBL" id="CP039351">
    <property type="protein sequence ID" value="QCD99635.1"/>
    <property type="molecule type" value="Genomic_DNA"/>
</dbReference>
<keyword evidence="2" id="KW-1185">Reference proteome</keyword>
<dbReference type="AlphaFoldDB" id="A0A4D6ME51"/>
<sequence>MTFLELWLRMEGAHMAIPGCGLVSEYWCECTSCGSYGWSPLDWAIAGCGQ</sequence>
<reference evidence="1 2" key="1">
    <citation type="submission" date="2019-04" db="EMBL/GenBank/DDBJ databases">
        <title>An improved genome assembly and genetic linkage map for asparagus bean, Vigna unguiculata ssp. sesquipedialis.</title>
        <authorList>
            <person name="Xia Q."/>
            <person name="Zhang R."/>
            <person name="Dong Y."/>
        </authorList>
    </citation>
    <scope>NUCLEOTIDE SEQUENCE [LARGE SCALE GENOMIC DNA]</scope>
    <source>
        <tissue evidence="1">Leaf</tissue>
    </source>
</reference>
<gene>
    <name evidence="1" type="ORF">DEO72_LG7g919</name>
</gene>
<dbReference type="Proteomes" id="UP000501690">
    <property type="component" value="Linkage Group LG7"/>
</dbReference>
<organism evidence="1 2">
    <name type="scientific">Vigna unguiculata</name>
    <name type="common">Cowpea</name>
    <dbReference type="NCBI Taxonomy" id="3917"/>
    <lineage>
        <taxon>Eukaryota</taxon>
        <taxon>Viridiplantae</taxon>
        <taxon>Streptophyta</taxon>
        <taxon>Embryophyta</taxon>
        <taxon>Tracheophyta</taxon>
        <taxon>Spermatophyta</taxon>
        <taxon>Magnoliopsida</taxon>
        <taxon>eudicotyledons</taxon>
        <taxon>Gunneridae</taxon>
        <taxon>Pentapetalae</taxon>
        <taxon>rosids</taxon>
        <taxon>fabids</taxon>
        <taxon>Fabales</taxon>
        <taxon>Fabaceae</taxon>
        <taxon>Papilionoideae</taxon>
        <taxon>50 kb inversion clade</taxon>
        <taxon>NPAAA clade</taxon>
        <taxon>indigoferoid/millettioid clade</taxon>
        <taxon>Phaseoleae</taxon>
        <taxon>Vigna</taxon>
    </lineage>
</organism>
<evidence type="ECO:0000313" key="2">
    <source>
        <dbReference type="Proteomes" id="UP000501690"/>
    </source>
</evidence>